<dbReference type="GO" id="GO:0005783">
    <property type="term" value="C:endoplasmic reticulum"/>
    <property type="evidence" value="ECO:0007669"/>
    <property type="project" value="TreeGrafter"/>
</dbReference>
<keyword evidence="5" id="KW-1185">Reference proteome</keyword>
<name>A0A8T1WDS7_9STRA</name>
<keyword evidence="1" id="KW-0547">Nucleotide-binding</keyword>
<evidence type="ECO:0000256" key="1">
    <source>
        <dbReference type="ARBA" id="ARBA00022741"/>
    </source>
</evidence>
<dbReference type="Pfam" id="PF00501">
    <property type="entry name" value="AMP-binding"/>
    <property type="match status" value="1"/>
</dbReference>
<evidence type="ECO:0000313" key="4">
    <source>
        <dbReference type="EMBL" id="KAG7391365.1"/>
    </source>
</evidence>
<dbReference type="GO" id="GO:0016020">
    <property type="term" value="C:membrane"/>
    <property type="evidence" value="ECO:0007669"/>
    <property type="project" value="TreeGrafter"/>
</dbReference>
<proteinExistence type="predicted"/>
<protein>
    <submittedName>
        <fullName evidence="4">Long chain acyl-CoA synthetase 7 peroxisomal</fullName>
    </submittedName>
</protein>
<dbReference type="AlphaFoldDB" id="A0A8T1WDS7"/>
<organism evidence="4 5">
    <name type="scientific">Phytophthora pseudosyringae</name>
    <dbReference type="NCBI Taxonomy" id="221518"/>
    <lineage>
        <taxon>Eukaryota</taxon>
        <taxon>Sar</taxon>
        <taxon>Stramenopiles</taxon>
        <taxon>Oomycota</taxon>
        <taxon>Peronosporomycetes</taxon>
        <taxon>Peronosporales</taxon>
        <taxon>Peronosporaceae</taxon>
        <taxon>Phytophthora</taxon>
    </lineage>
</organism>
<dbReference type="OrthoDB" id="1700726at2759"/>
<sequence length="106" mass="12111">MKRALGLARQDKVSVFSRSQYEWTLVEQSCNRMASVLVPLYDTLGPNTVPYILNHTEMTVVFCAKQQTATLLHCLRECPHLKTIVQYESNLEEQQVAEANERGVKL</sequence>
<keyword evidence="2" id="KW-0067">ATP-binding</keyword>
<gene>
    <name evidence="4" type="primary">LACS7_3</name>
    <name evidence="4" type="ORF">PHYPSEUDO_004900</name>
</gene>
<accession>A0A8T1WDS7</accession>
<evidence type="ECO:0000259" key="3">
    <source>
        <dbReference type="Pfam" id="PF00501"/>
    </source>
</evidence>
<dbReference type="EMBL" id="JAGDFM010000021">
    <property type="protein sequence ID" value="KAG7391365.1"/>
    <property type="molecule type" value="Genomic_DNA"/>
</dbReference>
<dbReference type="PANTHER" id="PTHR43272:SF33">
    <property type="entry name" value="AMP-BINDING DOMAIN-CONTAINING PROTEIN-RELATED"/>
    <property type="match status" value="1"/>
</dbReference>
<evidence type="ECO:0000256" key="2">
    <source>
        <dbReference type="ARBA" id="ARBA00022840"/>
    </source>
</evidence>
<feature type="domain" description="AMP-dependent synthetase/ligase" evidence="3">
    <location>
        <begin position="3"/>
        <end position="99"/>
    </location>
</feature>
<dbReference type="Proteomes" id="UP000694044">
    <property type="component" value="Unassembled WGS sequence"/>
</dbReference>
<dbReference type="PANTHER" id="PTHR43272">
    <property type="entry name" value="LONG-CHAIN-FATTY-ACID--COA LIGASE"/>
    <property type="match status" value="1"/>
</dbReference>
<dbReference type="InterPro" id="IPR000873">
    <property type="entry name" value="AMP-dep_synth/lig_dom"/>
</dbReference>
<dbReference type="GO" id="GO:0005524">
    <property type="term" value="F:ATP binding"/>
    <property type="evidence" value="ECO:0007669"/>
    <property type="project" value="UniProtKB-KW"/>
</dbReference>
<comment type="caution">
    <text evidence="4">The sequence shown here is derived from an EMBL/GenBank/DDBJ whole genome shotgun (WGS) entry which is preliminary data.</text>
</comment>
<reference evidence="4" key="1">
    <citation type="submission" date="2021-02" db="EMBL/GenBank/DDBJ databases">
        <authorList>
            <person name="Palmer J.M."/>
        </authorList>
    </citation>
    <scope>NUCLEOTIDE SEQUENCE</scope>
    <source>
        <strain evidence="4">SCRP734</strain>
    </source>
</reference>
<evidence type="ECO:0000313" key="5">
    <source>
        <dbReference type="Proteomes" id="UP000694044"/>
    </source>
</evidence>
<dbReference type="GO" id="GO:0004467">
    <property type="term" value="F:long-chain fatty acid-CoA ligase activity"/>
    <property type="evidence" value="ECO:0007669"/>
    <property type="project" value="TreeGrafter"/>
</dbReference>